<dbReference type="PANTHER" id="PTHR23272">
    <property type="entry name" value="BED FINGER-RELATED"/>
    <property type="match status" value="1"/>
</dbReference>
<feature type="domain" description="HAT C-terminal dimerisation" evidence="1">
    <location>
        <begin position="59"/>
        <end position="132"/>
    </location>
</feature>
<comment type="caution">
    <text evidence="2">The sequence shown here is derived from an EMBL/GenBank/DDBJ whole genome shotgun (WGS) entry which is preliminary data.</text>
</comment>
<keyword evidence="3" id="KW-1185">Reference proteome</keyword>
<dbReference type="AlphaFoldDB" id="A0A1R3G5C6"/>
<dbReference type="GO" id="GO:0046983">
    <property type="term" value="F:protein dimerization activity"/>
    <property type="evidence" value="ECO:0007669"/>
    <property type="project" value="InterPro"/>
</dbReference>
<evidence type="ECO:0000313" key="3">
    <source>
        <dbReference type="Proteomes" id="UP000187203"/>
    </source>
</evidence>
<name>A0A1R3G5C6_9ROSI</name>
<evidence type="ECO:0000259" key="1">
    <source>
        <dbReference type="Pfam" id="PF05699"/>
    </source>
</evidence>
<reference evidence="3" key="1">
    <citation type="submission" date="2013-09" db="EMBL/GenBank/DDBJ databases">
        <title>Corchorus olitorius genome sequencing.</title>
        <authorList>
            <person name="Alam M."/>
            <person name="Haque M.S."/>
            <person name="Islam M.S."/>
            <person name="Emdad E.M."/>
            <person name="Islam M.M."/>
            <person name="Ahmed B."/>
            <person name="Halim A."/>
            <person name="Hossen Q.M.M."/>
            <person name="Hossain M.Z."/>
            <person name="Ahmed R."/>
            <person name="Khan M.M."/>
            <person name="Islam R."/>
            <person name="Rashid M.M."/>
            <person name="Khan S.A."/>
            <person name="Rahman M.S."/>
            <person name="Alam M."/>
            <person name="Yahiya A.S."/>
            <person name="Khan M.S."/>
            <person name="Azam M.S."/>
            <person name="Haque T."/>
            <person name="Lashkar M.Z.H."/>
            <person name="Akhand A.I."/>
            <person name="Morshed G."/>
            <person name="Roy S."/>
            <person name="Uddin K.S."/>
            <person name="Rabeya T."/>
            <person name="Hossain A.S."/>
            <person name="Chowdhury A."/>
            <person name="Snigdha A.R."/>
            <person name="Mortoza M.S."/>
            <person name="Matin S.A."/>
            <person name="Hoque S.M.E."/>
            <person name="Islam M.K."/>
            <person name="Roy D.K."/>
            <person name="Haider R."/>
            <person name="Moosa M.M."/>
            <person name="Elias S.M."/>
            <person name="Hasan A.M."/>
            <person name="Jahan S."/>
            <person name="Shafiuddin M."/>
            <person name="Mahmood N."/>
            <person name="Shommy N.S."/>
        </authorList>
    </citation>
    <scope>NUCLEOTIDE SEQUENCE [LARGE SCALE GENOMIC DNA]</scope>
    <source>
        <strain evidence="3">cv. O-4</strain>
    </source>
</reference>
<gene>
    <name evidence="2" type="ORF">COLO4_36785</name>
</gene>
<dbReference type="InterPro" id="IPR008906">
    <property type="entry name" value="HATC_C_dom"/>
</dbReference>
<dbReference type="EMBL" id="AWUE01023580">
    <property type="protein sequence ID" value="OMO53293.1"/>
    <property type="molecule type" value="Genomic_DNA"/>
</dbReference>
<dbReference type="STRING" id="93759.A0A1R3G5C6"/>
<protein>
    <recommendedName>
        <fullName evidence="1">HAT C-terminal dimerisation domain-containing protein</fullName>
    </recommendedName>
</protein>
<accession>A0A1R3G5C6</accession>
<dbReference type="OrthoDB" id="2692378at2759"/>
<dbReference type="InterPro" id="IPR012337">
    <property type="entry name" value="RNaseH-like_sf"/>
</dbReference>
<dbReference type="SUPFAM" id="SSF53098">
    <property type="entry name" value="Ribonuclease H-like"/>
    <property type="match status" value="1"/>
</dbReference>
<dbReference type="PANTHER" id="PTHR23272:SF161">
    <property type="entry name" value="ZINC FINGER BED DOMAIN-CONTAINING PROTEIN RICESLEEPER 1-LIKE"/>
    <property type="match status" value="1"/>
</dbReference>
<evidence type="ECO:0000313" key="2">
    <source>
        <dbReference type="EMBL" id="OMO53293.1"/>
    </source>
</evidence>
<organism evidence="2 3">
    <name type="scientific">Corchorus olitorius</name>
    <dbReference type="NCBI Taxonomy" id="93759"/>
    <lineage>
        <taxon>Eukaryota</taxon>
        <taxon>Viridiplantae</taxon>
        <taxon>Streptophyta</taxon>
        <taxon>Embryophyta</taxon>
        <taxon>Tracheophyta</taxon>
        <taxon>Spermatophyta</taxon>
        <taxon>Magnoliopsida</taxon>
        <taxon>eudicotyledons</taxon>
        <taxon>Gunneridae</taxon>
        <taxon>Pentapetalae</taxon>
        <taxon>rosids</taxon>
        <taxon>malvids</taxon>
        <taxon>Malvales</taxon>
        <taxon>Malvaceae</taxon>
        <taxon>Grewioideae</taxon>
        <taxon>Apeibeae</taxon>
        <taxon>Corchorus</taxon>
    </lineage>
</organism>
<dbReference type="Proteomes" id="UP000187203">
    <property type="component" value="Unassembled WGS sequence"/>
</dbReference>
<proteinExistence type="predicted"/>
<sequence length="132" mass="14879">MYADDDQASSSLLASINEALLALFEDYRREPILHLIKDVNPKVKAIWVMTWVQITMEREIVKQGAPPFDVLKWWRLNGPRFPTLSLLAKDVLVVPVSTVASESAFSIDGRVFDVYRSSITSKIVQALICAQD</sequence>
<dbReference type="Pfam" id="PF05699">
    <property type="entry name" value="Dimer_Tnp_hAT"/>
    <property type="match status" value="1"/>
</dbReference>